<dbReference type="Pfam" id="PF18739">
    <property type="entry name" value="HEPN_Apea"/>
    <property type="match status" value="1"/>
</dbReference>
<dbReference type="InterPro" id="IPR041223">
    <property type="entry name" value="ApeA_NTD"/>
</dbReference>
<accession>A0A9Q4DU95</accession>
<sequence>MSVKEEIYYGTWSIGDHDISLSGILKINYKNNSCVLNLYSDEVVSIPYFVDVIHGKTYEGKAFTCYKCDVGASAPTSYIHDYKKKYIYEIGCQYMFEGLEFLNSEDIIFEEVYFSVSNLNKWAFQEAIKRELNEDSEYVITTKTIDDITHQNEDFKLSVSYSTMTDYGYKSTNTEKISTDVKFIINFTKPSTIEVTHKIINQIRNFVTLCTTLPTYIEYLTAIPNYPSNQKLKLPIKIYGRALENEKRDHIEKLSSTHDYISLLQISENFNISMKNWFEKNEKLKPVIDLYVSVKHHKTSYERHFLNLVQALEAYHRLTRNNKVLPSEEHKAKLEIILKSVPEEHKEWLRNKLMFSNEPSLHERLDELLTPKINEHAEEYPFLFGLPGKNKIDLIRDIKNTRNYNTHFDERLFRKTVKGEELIQLIFLLITMVEFYLLQELNIDTSIILEKTRNKTRKIHTRNSMISSMEKSYIKL</sequence>
<evidence type="ECO:0000259" key="2">
    <source>
        <dbReference type="Pfam" id="PF18862"/>
    </source>
</evidence>
<proteinExistence type="predicted"/>
<dbReference type="EMBL" id="JALANJ010000044">
    <property type="protein sequence ID" value="MCY8122855.1"/>
    <property type="molecule type" value="Genomic_DNA"/>
</dbReference>
<feature type="domain" description="ApeA N-terminal" evidence="2">
    <location>
        <begin position="8"/>
        <end position="277"/>
    </location>
</feature>
<evidence type="ECO:0000313" key="3">
    <source>
        <dbReference type="EMBL" id="MCY8122855.1"/>
    </source>
</evidence>
<reference evidence="3" key="1">
    <citation type="submission" date="2022-02" db="EMBL/GenBank/DDBJ databases">
        <title>Crop Bioprotection Bacillus Genome Sequencing.</title>
        <authorList>
            <person name="Dunlap C."/>
        </authorList>
    </citation>
    <scope>NUCLEOTIDE SEQUENCE</scope>
    <source>
        <strain evidence="3">M18B4</strain>
    </source>
</reference>
<evidence type="ECO:0000313" key="4">
    <source>
        <dbReference type="Proteomes" id="UP001070352"/>
    </source>
</evidence>
<name>A0A9Q4DU95_BACSC</name>
<dbReference type="Pfam" id="PF18862">
    <property type="entry name" value="ApeA_NTD1"/>
    <property type="match status" value="1"/>
</dbReference>
<dbReference type="AlphaFoldDB" id="A0A9Q4DU95"/>
<dbReference type="Proteomes" id="UP001070352">
    <property type="component" value="Unassembled WGS sequence"/>
</dbReference>
<evidence type="ECO:0008006" key="5">
    <source>
        <dbReference type="Google" id="ProtNLM"/>
    </source>
</evidence>
<organism evidence="3 4">
    <name type="scientific">Bacillus spizizenii</name>
    <name type="common">Bacillus subtilis subsp. spizizenii</name>
    <dbReference type="NCBI Taxonomy" id="96241"/>
    <lineage>
        <taxon>Bacteria</taxon>
        <taxon>Bacillati</taxon>
        <taxon>Bacillota</taxon>
        <taxon>Bacilli</taxon>
        <taxon>Bacillales</taxon>
        <taxon>Bacillaceae</taxon>
        <taxon>Bacillus</taxon>
    </lineage>
</organism>
<gene>
    <name evidence="3" type="ORF">MOC45_20085</name>
</gene>
<dbReference type="InterPro" id="IPR041229">
    <property type="entry name" value="HEPN_Apea"/>
</dbReference>
<comment type="caution">
    <text evidence="3">The sequence shown here is derived from an EMBL/GenBank/DDBJ whole genome shotgun (WGS) entry which is preliminary data.</text>
</comment>
<feature type="domain" description="Apea-like HEPN" evidence="1">
    <location>
        <begin position="306"/>
        <end position="445"/>
    </location>
</feature>
<evidence type="ECO:0000259" key="1">
    <source>
        <dbReference type="Pfam" id="PF18739"/>
    </source>
</evidence>
<protein>
    <recommendedName>
        <fullName evidence="5">ApeA N-terminal domain-containing protein</fullName>
    </recommendedName>
</protein>